<dbReference type="RefSeq" id="WP_347980616.1">
    <property type="nucleotide sequence ID" value="NZ_CP154878.1"/>
</dbReference>
<feature type="transmembrane region" description="Helical" evidence="1">
    <location>
        <begin position="94"/>
        <end position="117"/>
    </location>
</feature>
<feature type="transmembrane region" description="Helical" evidence="1">
    <location>
        <begin position="30"/>
        <end position="50"/>
    </location>
</feature>
<accession>A0AAU7C4L7</accession>
<keyword evidence="1" id="KW-0472">Membrane</keyword>
<sequence length="122" mass="13552">MKKIKISETAVFIIGSLGIALLGADFPPPLGFWKIIAVISLVALIQWYYLDWLLERINSKKSLLMTVGIYALLGGMSTATMIAASGQLKKETVIWLGLIILGTAAYGLLFWLVNWLIRHFVK</sequence>
<gene>
    <name evidence="2" type="ORF">ABC765_02190</name>
</gene>
<protein>
    <submittedName>
        <fullName evidence="2">Uncharacterized protein</fullName>
    </submittedName>
</protein>
<dbReference type="KEGG" id="lalo:ABC765_02190"/>
<evidence type="ECO:0000256" key="1">
    <source>
        <dbReference type="SAM" id="Phobius"/>
    </source>
</evidence>
<organism evidence="2">
    <name type="scientific">Limosilactobacillus allomucosae</name>
    <dbReference type="NCBI Taxonomy" id="3142938"/>
    <lineage>
        <taxon>Bacteria</taxon>
        <taxon>Bacillati</taxon>
        <taxon>Bacillota</taxon>
        <taxon>Bacilli</taxon>
        <taxon>Lactobacillales</taxon>
        <taxon>Lactobacillaceae</taxon>
        <taxon>Limosilactobacillus</taxon>
    </lineage>
</organism>
<feature type="transmembrane region" description="Helical" evidence="1">
    <location>
        <begin position="62"/>
        <end position="82"/>
    </location>
</feature>
<reference evidence="2" key="1">
    <citation type="submission" date="2024-04" db="EMBL/GenBank/DDBJ databases">
        <title>Limosilactobacillus allomucosae sp. nov., a novel species isolated from wild boar faecal samples as a potential probiotics for domestic pigs.</title>
        <authorList>
            <person name="Chen B."/>
        </authorList>
    </citation>
    <scope>NUCLEOTIDE SEQUENCE</scope>
    <source>
        <strain evidence="2">WILCCON 0051</strain>
    </source>
</reference>
<evidence type="ECO:0000313" key="2">
    <source>
        <dbReference type="EMBL" id="XBG95957.1"/>
    </source>
</evidence>
<name>A0AAU7C4L7_9LACO</name>
<proteinExistence type="predicted"/>
<dbReference type="EMBL" id="CP154878">
    <property type="protein sequence ID" value="XBG95957.1"/>
    <property type="molecule type" value="Genomic_DNA"/>
</dbReference>
<dbReference type="AlphaFoldDB" id="A0AAU7C4L7"/>
<feature type="transmembrane region" description="Helical" evidence="1">
    <location>
        <begin position="7"/>
        <end position="24"/>
    </location>
</feature>
<keyword evidence="1" id="KW-0812">Transmembrane</keyword>
<keyword evidence="1" id="KW-1133">Transmembrane helix</keyword>